<dbReference type="GO" id="GO:0000132">
    <property type="term" value="P:establishment of mitotic spindle orientation"/>
    <property type="evidence" value="ECO:0007669"/>
    <property type="project" value="TreeGrafter"/>
</dbReference>
<dbReference type="Pfam" id="PF01302">
    <property type="entry name" value="CAP_GLY"/>
    <property type="match status" value="1"/>
</dbReference>
<keyword evidence="5" id="KW-0493">Microtubule</keyword>
<protein>
    <recommendedName>
        <fullName evidence="3">Dynactin subunit 1</fullName>
    </recommendedName>
</protein>
<keyword evidence="7 9" id="KW-0175">Coiled coil</keyword>
<name>A0A1B6LT37_9HEMI</name>
<dbReference type="GO" id="GO:0030424">
    <property type="term" value="C:axon"/>
    <property type="evidence" value="ECO:0007669"/>
    <property type="project" value="TreeGrafter"/>
</dbReference>
<evidence type="ECO:0000256" key="5">
    <source>
        <dbReference type="ARBA" id="ARBA00022701"/>
    </source>
</evidence>
<feature type="coiled-coil region" evidence="9">
    <location>
        <begin position="196"/>
        <end position="466"/>
    </location>
</feature>
<dbReference type="Gene3D" id="2.30.30.190">
    <property type="entry name" value="CAP Gly-rich-like domain"/>
    <property type="match status" value="1"/>
</dbReference>
<keyword evidence="8" id="KW-0206">Cytoskeleton</keyword>
<dbReference type="PANTHER" id="PTHR18916">
    <property type="entry name" value="DYNACTIN 1-RELATED MICROTUBULE-BINDING"/>
    <property type="match status" value="1"/>
</dbReference>
<dbReference type="SUPFAM" id="SSF74924">
    <property type="entry name" value="Cap-Gly domain"/>
    <property type="match status" value="1"/>
</dbReference>
<gene>
    <name evidence="13" type="ORF">g.41769</name>
    <name evidence="12" type="ORF">g.41771</name>
</gene>
<dbReference type="GO" id="GO:0005874">
    <property type="term" value="C:microtubule"/>
    <property type="evidence" value="ECO:0007669"/>
    <property type="project" value="UniProtKB-KW"/>
</dbReference>
<dbReference type="GO" id="GO:0000922">
    <property type="term" value="C:spindle pole"/>
    <property type="evidence" value="ECO:0007669"/>
    <property type="project" value="TreeGrafter"/>
</dbReference>
<dbReference type="SMART" id="SM01052">
    <property type="entry name" value="CAP_GLY"/>
    <property type="match status" value="1"/>
</dbReference>
<feature type="region of interest" description="Disordered" evidence="10">
    <location>
        <begin position="166"/>
        <end position="195"/>
    </location>
</feature>
<sequence length="1237" mass="139368">MASLQIGHRVEVTGKGVQGEVAYLGTTGFATGKWVGVILDEPKGKNNGTVQGKNYFQCRENYGMFVRQAQLTIIDEFGNRVEVLQSGASPAYSTATSPDDPPRSGLRSRLSSSRQSLSSRSRGDYQSREDVTMSAAPTQHISEPPSKRASFIETGFVETLKPQFTPGQVLASPSTSQSQTPATRPPPPPPVDPEELDNLKSQVQDLGEKLETIKMKYKEKTHEVEQLKIQLDQAQEFKLKMLEAQATLKKELERARRETERANEAKEEMSDIAETLELITLDKEMAEEKVESLQLELDQAKEKLEELTLDYQLLKEEMSEKRGDTDQNVPTSYEMRQLEQQNARLRDTLVRMRDLAAHEKHEMLKLTRDLEAKKTENADLTKTNDKLIARTSELENQITDLHEQVDAALGAEEMVEQLGLQKLTLEDRLKELEETIADLEALQEVNDQLQEDSRDLEMDLREESDLAHAATREALRQKEAILESLADRELTIVKFRELVNKLQEQNQDLRLQLEKESSNKSSVAQVLPEMLDFKKMFAESKAHARAIDLELRRMEVQQSQQHVQYLAAFMPESFMNRGGDNDAVLVLLLFPRLLWKCEVLLSQLKDKFPSVTAAISSEVLMQGHAVQQYTARCYLAMHLHSLQAILRQFHDGLNSCSPETLLKVGASYPDMAQQERALDGYIDLHKRDQLDENVNSDSLEKCVNYFVTMHPLLLLASGETKVHQGHLVNDLGKALQAACDSIHTDTTTIQALIKVGPEPTDMQLLCQHLSTVSEVASQHLKQIRRRLAIFDSDTLPLPPAMDLPQCCQQLARVTKLTREVAKAALSQVGNSADGEAGVDVAKLSEALASAWERLFDNDNIGPIASIKAAAASVAGTVAQVAQALLDSEPAVQLAKEDKAMPPITVRAQQVKSELEETKALRARLESREADIRELKMSLRSKQEELGELQVRKDLAEKRLANQSREDKMAIEKLERKLEEAQKQMQRKEKEFEETMDHLQADIDSLESERGELKDKLKNYSKKVFIEGVKSSVVNASLSTSQNTSVRESPLLLNEIRSLKLALKNEQSEKFKLQVDHMKNQLDQLKPLNIPKRKSTEELEHLTSEAQTLLSDIRKHMLPTVVDISKRRPGERSLDPANHIVRRMQQEKLLQRRVTKLQDEVMSEIVKRKRGGKVETDLAIFPTPEMTKALAETEPVVIGELTLPRTENDSKDVVPVYLDSIACLKQLQEKLLTLTVGS</sequence>
<feature type="coiled-coil region" evidence="9">
    <location>
        <begin position="907"/>
        <end position="1022"/>
    </location>
</feature>
<feature type="domain" description="CAP-Gly" evidence="11">
    <location>
        <begin position="25"/>
        <end position="67"/>
    </location>
</feature>
<feature type="region of interest" description="Disordered" evidence="10">
    <location>
        <begin position="89"/>
        <end position="148"/>
    </location>
</feature>
<feature type="compositionally biased region" description="Basic and acidic residues" evidence="10">
    <location>
        <begin position="121"/>
        <end position="131"/>
    </location>
</feature>
<dbReference type="EMBL" id="GEBQ01009378">
    <property type="protein sequence ID" value="JAT30599.1"/>
    <property type="molecule type" value="Transcribed_RNA"/>
</dbReference>
<keyword evidence="6" id="KW-0243">Dynein</keyword>
<dbReference type="InterPro" id="IPR000938">
    <property type="entry name" value="CAP-Gly_domain"/>
</dbReference>
<dbReference type="AlphaFoldDB" id="A0A1B6LT37"/>
<dbReference type="GO" id="GO:0030286">
    <property type="term" value="C:dynein complex"/>
    <property type="evidence" value="ECO:0007669"/>
    <property type="project" value="UniProtKB-KW"/>
</dbReference>
<proteinExistence type="inferred from homology"/>
<evidence type="ECO:0000313" key="13">
    <source>
        <dbReference type="EMBL" id="JAT30599.1"/>
    </source>
</evidence>
<dbReference type="PROSITE" id="PS00845">
    <property type="entry name" value="CAP_GLY_1"/>
    <property type="match status" value="1"/>
</dbReference>
<organism evidence="12">
    <name type="scientific">Graphocephala atropunctata</name>
    <dbReference type="NCBI Taxonomy" id="36148"/>
    <lineage>
        <taxon>Eukaryota</taxon>
        <taxon>Metazoa</taxon>
        <taxon>Ecdysozoa</taxon>
        <taxon>Arthropoda</taxon>
        <taxon>Hexapoda</taxon>
        <taxon>Insecta</taxon>
        <taxon>Pterygota</taxon>
        <taxon>Neoptera</taxon>
        <taxon>Paraneoptera</taxon>
        <taxon>Hemiptera</taxon>
        <taxon>Auchenorrhyncha</taxon>
        <taxon>Membracoidea</taxon>
        <taxon>Cicadellidae</taxon>
        <taxon>Cicadellinae</taxon>
        <taxon>Cicadellini</taxon>
        <taxon>Graphocephala</taxon>
    </lineage>
</organism>
<evidence type="ECO:0000256" key="2">
    <source>
        <dbReference type="ARBA" id="ARBA00011010"/>
    </source>
</evidence>
<evidence type="ECO:0000256" key="4">
    <source>
        <dbReference type="ARBA" id="ARBA00022490"/>
    </source>
</evidence>
<feature type="compositionally biased region" description="Low complexity" evidence="10">
    <location>
        <begin position="171"/>
        <end position="182"/>
    </location>
</feature>
<keyword evidence="4" id="KW-0963">Cytoplasm</keyword>
<evidence type="ECO:0000256" key="1">
    <source>
        <dbReference type="ARBA" id="ARBA00004245"/>
    </source>
</evidence>
<evidence type="ECO:0000256" key="3">
    <source>
        <dbReference type="ARBA" id="ARBA00016574"/>
    </source>
</evidence>
<evidence type="ECO:0000256" key="9">
    <source>
        <dbReference type="SAM" id="Coils"/>
    </source>
</evidence>
<evidence type="ECO:0000256" key="7">
    <source>
        <dbReference type="ARBA" id="ARBA00023054"/>
    </source>
</evidence>
<dbReference type="GO" id="GO:0000776">
    <property type="term" value="C:kinetochore"/>
    <property type="evidence" value="ECO:0007669"/>
    <property type="project" value="TreeGrafter"/>
</dbReference>
<dbReference type="InterPro" id="IPR022157">
    <property type="entry name" value="Dynactin"/>
</dbReference>
<comment type="similarity">
    <text evidence="2">Belongs to the dynactin 150 kDa subunit family.</text>
</comment>
<dbReference type="EMBL" id="GEBQ01013124">
    <property type="protein sequence ID" value="JAT26853.1"/>
    <property type="molecule type" value="Transcribed_RNA"/>
</dbReference>
<comment type="subcellular location">
    <subcellularLocation>
        <location evidence="1">Cytoplasm</location>
        <location evidence="1">Cytoskeleton</location>
    </subcellularLocation>
</comment>
<evidence type="ECO:0000259" key="11">
    <source>
        <dbReference type="PROSITE" id="PS50245"/>
    </source>
</evidence>
<feature type="compositionally biased region" description="Low complexity" evidence="10">
    <location>
        <begin position="103"/>
        <end position="120"/>
    </location>
</feature>
<evidence type="ECO:0000313" key="12">
    <source>
        <dbReference type="EMBL" id="JAT26853.1"/>
    </source>
</evidence>
<dbReference type="Pfam" id="PF12455">
    <property type="entry name" value="Dynactin"/>
    <property type="match status" value="1"/>
</dbReference>
<dbReference type="GO" id="GO:0007097">
    <property type="term" value="P:nuclear migration"/>
    <property type="evidence" value="ECO:0007669"/>
    <property type="project" value="TreeGrafter"/>
</dbReference>
<accession>A0A1B6LT37</accession>
<dbReference type="InterPro" id="IPR036859">
    <property type="entry name" value="CAP-Gly_dom_sf"/>
</dbReference>
<evidence type="ECO:0000256" key="6">
    <source>
        <dbReference type="ARBA" id="ARBA00023017"/>
    </source>
</evidence>
<feature type="coiled-coil region" evidence="9">
    <location>
        <begin position="492"/>
        <end position="519"/>
    </location>
</feature>
<dbReference type="PROSITE" id="PS50245">
    <property type="entry name" value="CAP_GLY_2"/>
    <property type="match status" value="1"/>
</dbReference>
<reference evidence="12" key="1">
    <citation type="submission" date="2015-11" db="EMBL/GenBank/DDBJ databases">
        <title>De novo transcriptome assembly of four potential Pierce s Disease insect vectors from Arizona vineyards.</title>
        <authorList>
            <person name="Tassone E.E."/>
        </authorList>
    </citation>
    <scope>NUCLEOTIDE SEQUENCE</scope>
</reference>
<evidence type="ECO:0000256" key="10">
    <source>
        <dbReference type="SAM" id="MobiDB-lite"/>
    </source>
</evidence>
<evidence type="ECO:0000256" key="8">
    <source>
        <dbReference type="ARBA" id="ARBA00023212"/>
    </source>
</evidence>